<feature type="compositionally biased region" description="Low complexity" evidence="3">
    <location>
        <begin position="261"/>
        <end position="280"/>
    </location>
</feature>
<evidence type="ECO:0000256" key="3">
    <source>
        <dbReference type="SAM" id="MobiDB-lite"/>
    </source>
</evidence>
<keyword evidence="6" id="KW-1185">Reference proteome</keyword>
<feature type="domain" description="SMAUG/ZCCHC2-like PHAT" evidence="4">
    <location>
        <begin position="148"/>
        <end position="226"/>
    </location>
</feature>
<evidence type="ECO:0000313" key="6">
    <source>
        <dbReference type="Proteomes" id="UP000606786"/>
    </source>
</evidence>
<dbReference type="InterPro" id="IPR058599">
    <property type="entry name" value="PHAT_Smg/ZCCHC2-like"/>
</dbReference>
<evidence type="ECO:0000256" key="1">
    <source>
        <dbReference type="ARBA" id="ARBA00004496"/>
    </source>
</evidence>
<feature type="compositionally biased region" description="Polar residues" evidence="3">
    <location>
        <begin position="286"/>
        <end position="296"/>
    </location>
</feature>
<comment type="subcellular location">
    <subcellularLocation>
        <location evidence="1">Cytoplasm</location>
    </subcellularLocation>
</comment>
<feature type="region of interest" description="Disordered" evidence="3">
    <location>
        <begin position="443"/>
        <end position="464"/>
    </location>
</feature>
<dbReference type="GO" id="GO:0000289">
    <property type="term" value="P:nuclear-transcribed mRNA poly(A) tail shortening"/>
    <property type="evidence" value="ECO:0007669"/>
    <property type="project" value="TreeGrafter"/>
</dbReference>
<keyword evidence="2" id="KW-0963">Cytoplasm</keyword>
<evidence type="ECO:0000313" key="5">
    <source>
        <dbReference type="EMBL" id="CAD7004880.1"/>
    </source>
</evidence>
<dbReference type="PANTHER" id="PTHR12515">
    <property type="entry name" value="STERILE ALPHA MOTIF DOMAIN CONTAINING PROTEIN 4-RELATED"/>
    <property type="match status" value="1"/>
</dbReference>
<dbReference type="Pfam" id="PF26034">
    <property type="entry name" value="PHAT_SMAUG"/>
    <property type="match status" value="1"/>
</dbReference>
<dbReference type="Proteomes" id="UP000606786">
    <property type="component" value="Unassembled WGS sequence"/>
</dbReference>
<gene>
    <name evidence="5" type="ORF">CCAP1982_LOCUS13265</name>
</gene>
<dbReference type="PANTHER" id="PTHR12515:SF5">
    <property type="entry name" value="PROTEIN SMAUG"/>
    <property type="match status" value="1"/>
</dbReference>
<dbReference type="GO" id="GO:0000932">
    <property type="term" value="C:P-body"/>
    <property type="evidence" value="ECO:0007669"/>
    <property type="project" value="TreeGrafter"/>
</dbReference>
<dbReference type="GO" id="GO:0003729">
    <property type="term" value="F:mRNA binding"/>
    <property type="evidence" value="ECO:0007669"/>
    <property type="project" value="TreeGrafter"/>
</dbReference>
<name>A0A811V1C3_CERCA</name>
<dbReference type="AlphaFoldDB" id="A0A811V1C3"/>
<evidence type="ECO:0000259" key="4">
    <source>
        <dbReference type="Pfam" id="PF26034"/>
    </source>
</evidence>
<sequence length="619" mass="68091">MKYFSAESSGISINPKVDDYSRNSPVAFSEQVTTVINFFEGWNHCERTVVLYALLKRLRYHNMKFLQHAIDHVLTQRLNSENNLSSVLIDLNANNPSYLKKLLNAYKTLHMNDAADALSSVSSDKESMQSFGSDFQITNCDEQKLYDKKKELLIEVLNMLPLLKPGNDEAKLVYLALIPATVRDTMQNRVPTELVQQIFSYLLIHPAISSEDRRSLNVWLRHLEDYMHANEKLSDPKLANNSSNLSQSIGVGSDASVSSVSSLTSTSSMSNNSMSSGSSAPGVGTKPQQKQRNVDWQTIAPPSKQYNPPPPNALPKLNPLPDWTNFIPKDTTFSNSGIKNITEVSLNSSGSSCNRRNSSITDQHCDNFNGINLNELGSSQNKLGLSLGIAKIGDATTEESSLVNGVAAVAGTSSGTSLEIFFNKQNKPNVNIIGSKSQIDANTYNSNSNNSSSSNDEHDTSFSKNGTEIIDFEPQIRISVDAGCTNESSATSVNNEQNEKPTYPTMLMSNYEQTDMARWSLDGKFASLKTRRSNSLTTQAISTPSTSSNSSVITVNDNCSNSNENLSQFANKPRSFSFSIEHQRGVLANSGSDTRLDELKPNYINSKHEMWACQILDCG</sequence>
<evidence type="ECO:0000256" key="2">
    <source>
        <dbReference type="ARBA" id="ARBA00022490"/>
    </source>
</evidence>
<protein>
    <submittedName>
        <fullName evidence="5">(Mediterranean fruit fly) hypothetical protein</fullName>
    </submittedName>
</protein>
<dbReference type="EMBL" id="CAJHJT010000034">
    <property type="protein sequence ID" value="CAD7004880.1"/>
    <property type="molecule type" value="Genomic_DNA"/>
</dbReference>
<comment type="caution">
    <text evidence="5">The sequence shown here is derived from an EMBL/GenBank/DDBJ whole genome shotgun (WGS) entry which is preliminary data.</text>
</comment>
<proteinExistence type="predicted"/>
<organism evidence="5 6">
    <name type="scientific">Ceratitis capitata</name>
    <name type="common">Mediterranean fruit fly</name>
    <name type="synonym">Tephritis capitata</name>
    <dbReference type="NCBI Taxonomy" id="7213"/>
    <lineage>
        <taxon>Eukaryota</taxon>
        <taxon>Metazoa</taxon>
        <taxon>Ecdysozoa</taxon>
        <taxon>Arthropoda</taxon>
        <taxon>Hexapoda</taxon>
        <taxon>Insecta</taxon>
        <taxon>Pterygota</taxon>
        <taxon>Neoptera</taxon>
        <taxon>Endopterygota</taxon>
        <taxon>Diptera</taxon>
        <taxon>Brachycera</taxon>
        <taxon>Muscomorpha</taxon>
        <taxon>Tephritoidea</taxon>
        <taxon>Tephritidae</taxon>
        <taxon>Ceratitis</taxon>
        <taxon>Ceratitis</taxon>
    </lineage>
</organism>
<feature type="region of interest" description="Disordered" evidence="3">
    <location>
        <begin position="261"/>
        <end position="320"/>
    </location>
</feature>
<dbReference type="InterPro" id="IPR050897">
    <property type="entry name" value="SMAUG/VTS1_RNA-bind"/>
</dbReference>
<dbReference type="OrthoDB" id="2155283at2759"/>
<accession>A0A811V1C3</accession>
<feature type="compositionally biased region" description="Low complexity" evidence="3">
    <location>
        <begin position="445"/>
        <end position="454"/>
    </location>
</feature>
<reference evidence="5" key="1">
    <citation type="submission" date="2020-11" db="EMBL/GenBank/DDBJ databases">
        <authorList>
            <person name="Whitehead M."/>
        </authorList>
    </citation>
    <scope>NUCLEOTIDE SEQUENCE</scope>
    <source>
        <strain evidence="5">EGII</strain>
    </source>
</reference>